<dbReference type="Gene3D" id="3.60.110.10">
    <property type="entry name" value="Carbon-nitrogen hydrolase"/>
    <property type="match status" value="1"/>
</dbReference>
<dbReference type="Pfam" id="PF00795">
    <property type="entry name" value="CN_hydrolase"/>
    <property type="match status" value="1"/>
</dbReference>
<name>A0A841CW53_PLAVE</name>
<evidence type="ECO:0000313" key="10">
    <source>
        <dbReference type="EMBL" id="MBB5961539.1"/>
    </source>
</evidence>
<sequence length="479" mass="48796">MLSVLAGTAVSAALLFSGTGLTPLPWLTWLAPLPVLLLAPRVSPLTAAAAAFAAWGIGGLNLWTLQRDRLEVPLPVALLSVVVPALLAVSAVLLFRGLLRRGRPGAAALSVPAVWVSGEYLVSLLGPDGALWSLAYSQAGVLPVLQLASLTGVWGVTFAVAGVPAAAAAVLTPGTPGRARLGVGLTVSALLAAAVTYGTVRLAAPGGPHRNVALLAAGLRGDWAPVGTPRGAEKLRDMLAHLRALPRDTDVAVLAEGAFITGEADLPLITGPLAALAGERRMDIVAGVIVTDARRNTAMVFPAAGGPPQVYRKRHMVPGAEPYEPGDEALVLGGSGVAICKDLDFPGLARENRRGGATVMLVPALDFGLDAWQHSRIAVTRGVENGFAVARSAADGALTVSDPYGRVLAEGEARGRSIVTVTAAVPVSGTGTLYTSWGDWSAWLCLALAAALAGRAVRGRMTGDGPGTTCRDGDGPGST</sequence>
<dbReference type="RefSeq" id="WP_184938496.1">
    <property type="nucleotide sequence ID" value="NZ_BAAAWZ010000001.1"/>
</dbReference>
<comment type="caution">
    <text evidence="10">The sequence shown here is derived from an EMBL/GenBank/DDBJ whole genome shotgun (WGS) entry which is preliminary data.</text>
</comment>
<dbReference type="GO" id="GO:0042158">
    <property type="term" value="P:lipoprotein biosynthetic process"/>
    <property type="evidence" value="ECO:0007669"/>
    <property type="project" value="InterPro"/>
</dbReference>
<dbReference type="InterPro" id="IPR036526">
    <property type="entry name" value="C-N_Hydrolase_sf"/>
</dbReference>
<keyword evidence="11" id="KW-1185">Reference proteome</keyword>
<keyword evidence="2" id="KW-1003">Cell membrane</keyword>
<keyword evidence="10" id="KW-0449">Lipoprotein</keyword>
<comment type="subcellular location">
    <subcellularLocation>
        <location evidence="1">Cell membrane</location>
        <topology evidence="1">Multi-pass membrane protein</topology>
    </subcellularLocation>
</comment>
<dbReference type="Proteomes" id="UP000562352">
    <property type="component" value="Unassembled WGS sequence"/>
</dbReference>
<evidence type="ECO:0000256" key="8">
    <source>
        <dbReference type="SAM" id="Phobius"/>
    </source>
</evidence>
<organism evidence="10 11">
    <name type="scientific">Planomonospora venezuelensis</name>
    <dbReference type="NCBI Taxonomy" id="1999"/>
    <lineage>
        <taxon>Bacteria</taxon>
        <taxon>Bacillati</taxon>
        <taxon>Actinomycetota</taxon>
        <taxon>Actinomycetes</taxon>
        <taxon>Streptosporangiales</taxon>
        <taxon>Streptosporangiaceae</taxon>
        <taxon>Planomonospora</taxon>
    </lineage>
</organism>
<dbReference type="PROSITE" id="PS50263">
    <property type="entry name" value="CN_HYDROLASE"/>
    <property type="match status" value="1"/>
</dbReference>
<evidence type="ECO:0000259" key="9">
    <source>
        <dbReference type="PROSITE" id="PS50263"/>
    </source>
</evidence>
<gene>
    <name evidence="10" type="ORF">FHS22_000796</name>
</gene>
<keyword evidence="4 8" id="KW-0812">Transmembrane</keyword>
<accession>A0A841CW53</accession>
<evidence type="ECO:0000256" key="5">
    <source>
        <dbReference type="ARBA" id="ARBA00022989"/>
    </source>
</evidence>
<dbReference type="InterPro" id="IPR045378">
    <property type="entry name" value="LNT_N"/>
</dbReference>
<dbReference type="GO" id="GO:0005886">
    <property type="term" value="C:plasma membrane"/>
    <property type="evidence" value="ECO:0007669"/>
    <property type="project" value="UniProtKB-SubCell"/>
</dbReference>
<dbReference type="AlphaFoldDB" id="A0A841CW53"/>
<keyword evidence="7 10" id="KW-0012">Acyltransferase</keyword>
<evidence type="ECO:0000256" key="6">
    <source>
        <dbReference type="ARBA" id="ARBA00023136"/>
    </source>
</evidence>
<dbReference type="EC" id="2.3.1.-" evidence="10"/>
<proteinExistence type="predicted"/>
<evidence type="ECO:0000256" key="2">
    <source>
        <dbReference type="ARBA" id="ARBA00022475"/>
    </source>
</evidence>
<dbReference type="PANTHER" id="PTHR38686">
    <property type="entry name" value="APOLIPOPROTEIN N-ACYLTRANSFERASE"/>
    <property type="match status" value="1"/>
</dbReference>
<feature type="transmembrane region" description="Helical" evidence="8">
    <location>
        <begin position="76"/>
        <end position="95"/>
    </location>
</feature>
<dbReference type="InterPro" id="IPR004563">
    <property type="entry name" value="Apolipo_AcylTrfase"/>
</dbReference>
<reference evidence="10 11" key="1">
    <citation type="submission" date="2020-08" db="EMBL/GenBank/DDBJ databases">
        <title>Genomic Encyclopedia of Type Strains, Phase III (KMG-III): the genomes of soil and plant-associated and newly described type strains.</title>
        <authorList>
            <person name="Whitman W."/>
        </authorList>
    </citation>
    <scope>NUCLEOTIDE SEQUENCE [LARGE SCALE GENOMIC DNA]</scope>
    <source>
        <strain evidence="10 11">CECT 3303</strain>
    </source>
</reference>
<evidence type="ECO:0000256" key="7">
    <source>
        <dbReference type="ARBA" id="ARBA00023315"/>
    </source>
</evidence>
<dbReference type="GO" id="GO:0016410">
    <property type="term" value="F:N-acyltransferase activity"/>
    <property type="evidence" value="ECO:0007669"/>
    <property type="project" value="InterPro"/>
</dbReference>
<protein>
    <submittedName>
        <fullName evidence="10">Apolipoprotein N-acyltransferase</fullName>
        <ecNumber evidence="10">2.3.1.-</ecNumber>
    </submittedName>
</protein>
<feature type="transmembrane region" description="Helical" evidence="8">
    <location>
        <begin position="152"/>
        <end position="171"/>
    </location>
</feature>
<dbReference type="PANTHER" id="PTHR38686:SF1">
    <property type="entry name" value="APOLIPOPROTEIN N-ACYLTRANSFERASE"/>
    <property type="match status" value="1"/>
</dbReference>
<keyword evidence="5 8" id="KW-1133">Transmembrane helix</keyword>
<evidence type="ECO:0000313" key="11">
    <source>
        <dbReference type="Proteomes" id="UP000562352"/>
    </source>
</evidence>
<keyword evidence="6 8" id="KW-0472">Membrane</keyword>
<dbReference type="EMBL" id="JACHJJ010000002">
    <property type="protein sequence ID" value="MBB5961539.1"/>
    <property type="molecule type" value="Genomic_DNA"/>
</dbReference>
<feature type="domain" description="CN hydrolase" evidence="9">
    <location>
        <begin position="213"/>
        <end position="427"/>
    </location>
</feature>
<evidence type="ECO:0000256" key="4">
    <source>
        <dbReference type="ARBA" id="ARBA00022692"/>
    </source>
</evidence>
<evidence type="ECO:0000256" key="3">
    <source>
        <dbReference type="ARBA" id="ARBA00022679"/>
    </source>
</evidence>
<keyword evidence="3 10" id="KW-0808">Transferase</keyword>
<dbReference type="SUPFAM" id="SSF56317">
    <property type="entry name" value="Carbon-nitrogen hydrolase"/>
    <property type="match status" value="1"/>
</dbReference>
<feature type="transmembrane region" description="Helical" evidence="8">
    <location>
        <begin position="45"/>
        <end position="64"/>
    </location>
</feature>
<dbReference type="Pfam" id="PF20154">
    <property type="entry name" value="LNT_N"/>
    <property type="match status" value="1"/>
</dbReference>
<dbReference type="InterPro" id="IPR003010">
    <property type="entry name" value="C-N_Hydrolase"/>
</dbReference>
<evidence type="ECO:0000256" key="1">
    <source>
        <dbReference type="ARBA" id="ARBA00004651"/>
    </source>
</evidence>
<feature type="transmembrane region" description="Helical" evidence="8">
    <location>
        <begin position="183"/>
        <end position="204"/>
    </location>
</feature>